<dbReference type="InterPro" id="IPR011991">
    <property type="entry name" value="ArsR-like_HTH"/>
</dbReference>
<feature type="domain" description="HTH arsR-type" evidence="4">
    <location>
        <begin position="1"/>
        <end position="90"/>
    </location>
</feature>
<proteinExistence type="predicted"/>
<dbReference type="InterPro" id="IPR036388">
    <property type="entry name" value="WH-like_DNA-bd_sf"/>
</dbReference>
<keyword evidence="3" id="KW-0804">Transcription</keyword>
<dbReference type="EMBL" id="KF900651">
    <property type="protein sequence ID" value="AIF02469.1"/>
    <property type="molecule type" value="Genomic_DNA"/>
</dbReference>
<dbReference type="Gene3D" id="1.10.10.10">
    <property type="entry name" value="Winged helix-like DNA-binding domain superfamily/Winged helix DNA-binding domain"/>
    <property type="match status" value="1"/>
</dbReference>
<dbReference type="InterPro" id="IPR036390">
    <property type="entry name" value="WH_DNA-bd_sf"/>
</dbReference>
<sequence>MAGQAKFFKALGDARRLRITGALLEGELDAGQLVAVAGRDSSTVSRHLRVLVEAGILRRRRDGRRIIYAIASPEMAGRLRRVGVAPPVAPPELEGRIRDFLASQ</sequence>
<dbReference type="Pfam" id="PF01022">
    <property type="entry name" value="HTH_5"/>
    <property type="match status" value="1"/>
</dbReference>
<evidence type="ECO:0000256" key="1">
    <source>
        <dbReference type="ARBA" id="ARBA00023015"/>
    </source>
</evidence>
<evidence type="ECO:0000259" key="4">
    <source>
        <dbReference type="PROSITE" id="PS50987"/>
    </source>
</evidence>
<dbReference type="InterPro" id="IPR001845">
    <property type="entry name" value="HTH_ArsR_DNA-bd_dom"/>
</dbReference>
<dbReference type="CDD" id="cd00090">
    <property type="entry name" value="HTH_ARSR"/>
    <property type="match status" value="1"/>
</dbReference>
<dbReference type="PANTHER" id="PTHR43132">
    <property type="entry name" value="ARSENICAL RESISTANCE OPERON REPRESSOR ARSR-RELATED"/>
    <property type="match status" value="1"/>
</dbReference>
<dbReference type="GO" id="GO:0003677">
    <property type="term" value="F:DNA binding"/>
    <property type="evidence" value="ECO:0007669"/>
    <property type="project" value="UniProtKB-KW"/>
</dbReference>
<keyword evidence="1" id="KW-0805">Transcription regulation</keyword>
<evidence type="ECO:0000256" key="3">
    <source>
        <dbReference type="ARBA" id="ARBA00023163"/>
    </source>
</evidence>
<dbReference type="SUPFAM" id="SSF46785">
    <property type="entry name" value="Winged helix' DNA-binding domain"/>
    <property type="match status" value="1"/>
</dbReference>
<dbReference type="PANTHER" id="PTHR43132:SF9">
    <property type="entry name" value="ARSR FAMILY TRANSCRIPTIONAL REGULATORY PROTEIN"/>
    <property type="match status" value="1"/>
</dbReference>
<accession>A0A075GFE5</accession>
<dbReference type="InterPro" id="IPR051011">
    <property type="entry name" value="Metal_resp_trans_reg"/>
</dbReference>
<keyword evidence="2" id="KW-0238">DNA-binding</keyword>
<evidence type="ECO:0000313" key="5">
    <source>
        <dbReference type="EMBL" id="AIF02469.1"/>
    </source>
</evidence>
<reference evidence="5" key="1">
    <citation type="journal article" date="2014" name="Genome Biol. Evol.">
        <title>Pangenome evidence for extensive interdomain horizontal transfer affecting lineage core and shell genes in uncultured planktonic thaumarchaeota and euryarchaeota.</title>
        <authorList>
            <person name="Deschamps P."/>
            <person name="Zivanovic Y."/>
            <person name="Moreira D."/>
            <person name="Rodriguez-Valera F."/>
            <person name="Lopez-Garcia P."/>
        </authorList>
    </citation>
    <scope>NUCLEOTIDE SEQUENCE</scope>
</reference>
<name>A0A075GFE5_9EURY</name>
<dbReference type="PROSITE" id="PS50987">
    <property type="entry name" value="HTH_ARSR_2"/>
    <property type="match status" value="1"/>
</dbReference>
<dbReference type="AlphaFoldDB" id="A0A075GFE5"/>
<dbReference type="SMART" id="SM00418">
    <property type="entry name" value="HTH_ARSR"/>
    <property type="match status" value="1"/>
</dbReference>
<evidence type="ECO:0000256" key="2">
    <source>
        <dbReference type="ARBA" id="ARBA00023125"/>
    </source>
</evidence>
<dbReference type="NCBIfam" id="NF033788">
    <property type="entry name" value="HTH_metalloreg"/>
    <property type="match status" value="1"/>
</dbReference>
<dbReference type="PRINTS" id="PR00778">
    <property type="entry name" value="HTHARSR"/>
</dbReference>
<organism evidence="5">
    <name type="scientific">uncultured marine group II/III euryarchaeote KM3_157_C11</name>
    <dbReference type="NCBI Taxonomy" id="1457903"/>
    <lineage>
        <taxon>Archaea</taxon>
        <taxon>Methanobacteriati</taxon>
        <taxon>Methanobacteriota</taxon>
        <taxon>environmental samples</taxon>
    </lineage>
</organism>
<dbReference type="GO" id="GO:0003700">
    <property type="term" value="F:DNA-binding transcription factor activity"/>
    <property type="evidence" value="ECO:0007669"/>
    <property type="project" value="InterPro"/>
</dbReference>
<protein>
    <submittedName>
        <fullName evidence="5">Putative transcriptional regulator</fullName>
    </submittedName>
</protein>